<name>A0A7W7ZSH8_9BACT</name>
<accession>A0A7W7ZSH8</accession>
<dbReference type="InterPro" id="IPR013078">
    <property type="entry name" value="His_Pase_superF_clade-1"/>
</dbReference>
<reference evidence="1 2" key="1">
    <citation type="submission" date="2020-08" db="EMBL/GenBank/DDBJ databases">
        <title>Genomic Encyclopedia of Type Strains, Phase IV (KMG-V): Genome sequencing to study the core and pangenomes of soil and plant-associated prokaryotes.</title>
        <authorList>
            <person name="Whitman W."/>
        </authorList>
    </citation>
    <scope>NUCLEOTIDE SEQUENCE [LARGE SCALE GENOMIC DNA]</scope>
    <source>
        <strain evidence="1 2">X5P3</strain>
    </source>
</reference>
<dbReference type="AlphaFoldDB" id="A0A7W7ZSH8"/>
<dbReference type="SMART" id="SM00855">
    <property type="entry name" value="PGAM"/>
    <property type="match status" value="1"/>
</dbReference>
<dbReference type="InterPro" id="IPR029033">
    <property type="entry name" value="His_PPase_superfam"/>
</dbReference>
<evidence type="ECO:0000313" key="1">
    <source>
        <dbReference type="EMBL" id="MBB5064451.1"/>
    </source>
</evidence>
<dbReference type="Pfam" id="PF00300">
    <property type="entry name" value="His_Phos_1"/>
    <property type="match status" value="1"/>
</dbReference>
<organism evidence="1 2">
    <name type="scientific">Granulicella mallensis</name>
    <dbReference type="NCBI Taxonomy" id="940614"/>
    <lineage>
        <taxon>Bacteria</taxon>
        <taxon>Pseudomonadati</taxon>
        <taxon>Acidobacteriota</taxon>
        <taxon>Terriglobia</taxon>
        <taxon>Terriglobales</taxon>
        <taxon>Acidobacteriaceae</taxon>
        <taxon>Granulicella</taxon>
    </lineage>
</organism>
<proteinExistence type="predicted"/>
<dbReference type="RefSeq" id="WP_184256368.1">
    <property type="nucleotide sequence ID" value="NZ_JACHIO010000011.1"/>
</dbReference>
<dbReference type="Proteomes" id="UP000584867">
    <property type="component" value="Unassembled WGS sequence"/>
</dbReference>
<protein>
    <submittedName>
        <fullName evidence="1">Broad specificity phosphatase PhoE</fullName>
    </submittedName>
</protein>
<evidence type="ECO:0000313" key="2">
    <source>
        <dbReference type="Proteomes" id="UP000584867"/>
    </source>
</evidence>
<comment type="caution">
    <text evidence="1">The sequence shown here is derived from an EMBL/GenBank/DDBJ whole genome shotgun (WGS) entry which is preliminary data.</text>
</comment>
<dbReference type="EMBL" id="JACHIO010000011">
    <property type="protein sequence ID" value="MBB5064451.1"/>
    <property type="molecule type" value="Genomic_DNA"/>
</dbReference>
<dbReference type="SUPFAM" id="SSF53254">
    <property type="entry name" value="Phosphoglycerate mutase-like"/>
    <property type="match status" value="1"/>
</dbReference>
<sequence length="202" mass="21490">MQPSEPQTLPARITLISHAATLALKRASFPLDEALVEGEPEKIAALGWTAPRTQQICAGPEQRTRQTATALGLEASVEGGLADVSYGEWSGKQIDEIQASDPIGLAAWLTDVSAAPHGGESFVQLIARVGHWMEAQTGAGHTLAVTHPAVIRAAILYSLQAPPESFWRLEISPLSVTDLRFNGRLWTARSTGCALSRSSGNS</sequence>
<dbReference type="Gene3D" id="3.40.50.1240">
    <property type="entry name" value="Phosphoglycerate mutase-like"/>
    <property type="match status" value="1"/>
</dbReference>
<gene>
    <name evidence="1" type="ORF">HDF15_002809</name>
</gene>